<keyword evidence="1" id="KW-0813">Transport</keyword>
<evidence type="ECO:0008006" key="6">
    <source>
        <dbReference type="Google" id="ProtNLM"/>
    </source>
</evidence>
<dbReference type="OrthoDB" id="8061355at2759"/>
<evidence type="ECO:0000313" key="4">
    <source>
        <dbReference type="EMBL" id="KAG9244652.1"/>
    </source>
</evidence>
<evidence type="ECO:0000313" key="5">
    <source>
        <dbReference type="Proteomes" id="UP000887226"/>
    </source>
</evidence>
<dbReference type="Gene3D" id="3.40.50.300">
    <property type="entry name" value="P-loop containing nucleotide triphosphate hydrolases"/>
    <property type="match status" value="1"/>
</dbReference>
<name>A0A9P7Z3V1_9HELO</name>
<gene>
    <name evidence="4" type="ORF">BJ878DRAFT_567378</name>
</gene>
<dbReference type="PANTHER" id="PTHR19229">
    <property type="entry name" value="ATP-BINDING CASSETTE TRANSPORTER SUBFAMILY A ABCA"/>
    <property type="match status" value="1"/>
</dbReference>
<dbReference type="GO" id="GO:0016020">
    <property type="term" value="C:membrane"/>
    <property type="evidence" value="ECO:0007669"/>
    <property type="project" value="InterPro"/>
</dbReference>
<dbReference type="InterPro" id="IPR027417">
    <property type="entry name" value="P-loop_NTPase"/>
</dbReference>
<dbReference type="InterPro" id="IPR026082">
    <property type="entry name" value="ABCA"/>
</dbReference>
<proteinExistence type="predicted"/>
<accession>A0A9P7Z3V1</accession>
<keyword evidence="2" id="KW-0677">Repeat</keyword>
<dbReference type="Proteomes" id="UP000887226">
    <property type="component" value="Unassembled WGS sequence"/>
</dbReference>
<dbReference type="SUPFAM" id="SSF52540">
    <property type="entry name" value="P-loop containing nucleoside triphosphate hydrolases"/>
    <property type="match status" value="1"/>
</dbReference>
<dbReference type="AlphaFoldDB" id="A0A9P7Z3V1"/>
<keyword evidence="5" id="KW-1185">Reference proteome</keyword>
<dbReference type="GO" id="GO:0005319">
    <property type="term" value="F:lipid transporter activity"/>
    <property type="evidence" value="ECO:0007669"/>
    <property type="project" value="TreeGrafter"/>
</dbReference>
<evidence type="ECO:0000256" key="1">
    <source>
        <dbReference type="ARBA" id="ARBA00022448"/>
    </source>
</evidence>
<evidence type="ECO:0000256" key="2">
    <source>
        <dbReference type="ARBA" id="ARBA00022737"/>
    </source>
</evidence>
<organism evidence="4 5">
    <name type="scientific">Calycina marina</name>
    <dbReference type="NCBI Taxonomy" id="1763456"/>
    <lineage>
        <taxon>Eukaryota</taxon>
        <taxon>Fungi</taxon>
        <taxon>Dikarya</taxon>
        <taxon>Ascomycota</taxon>
        <taxon>Pezizomycotina</taxon>
        <taxon>Leotiomycetes</taxon>
        <taxon>Helotiales</taxon>
        <taxon>Pezizellaceae</taxon>
        <taxon>Calycina</taxon>
    </lineage>
</organism>
<dbReference type="GO" id="GO:0140359">
    <property type="term" value="F:ABC-type transporter activity"/>
    <property type="evidence" value="ECO:0007669"/>
    <property type="project" value="InterPro"/>
</dbReference>
<protein>
    <recommendedName>
        <fullName evidence="6">ABC transporter domain-containing protein</fullName>
    </recommendedName>
</protein>
<feature type="region of interest" description="Disordered" evidence="3">
    <location>
        <begin position="173"/>
        <end position="198"/>
    </location>
</feature>
<dbReference type="PANTHER" id="PTHR19229:SF36">
    <property type="entry name" value="ATP-BINDING CASSETTE SUB-FAMILY A MEMBER 2"/>
    <property type="match status" value="1"/>
</dbReference>
<dbReference type="EMBL" id="MU253892">
    <property type="protein sequence ID" value="KAG9244652.1"/>
    <property type="molecule type" value="Genomic_DNA"/>
</dbReference>
<reference evidence="4" key="1">
    <citation type="journal article" date="2021" name="IMA Fungus">
        <title>Genomic characterization of three marine fungi, including Emericellopsis atlantica sp. nov. with signatures of a generalist lifestyle and marine biomass degradation.</title>
        <authorList>
            <person name="Hagestad O.C."/>
            <person name="Hou L."/>
            <person name="Andersen J.H."/>
            <person name="Hansen E.H."/>
            <person name="Altermark B."/>
            <person name="Li C."/>
            <person name="Kuhnert E."/>
            <person name="Cox R.J."/>
            <person name="Crous P.W."/>
            <person name="Spatafora J.W."/>
            <person name="Lail K."/>
            <person name="Amirebrahimi M."/>
            <person name="Lipzen A."/>
            <person name="Pangilinan J."/>
            <person name="Andreopoulos W."/>
            <person name="Hayes R.D."/>
            <person name="Ng V."/>
            <person name="Grigoriev I.V."/>
            <person name="Jackson S.A."/>
            <person name="Sutton T.D.S."/>
            <person name="Dobson A.D.W."/>
            <person name="Rama T."/>
        </authorList>
    </citation>
    <scope>NUCLEOTIDE SEQUENCE</scope>
    <source>
        <strain evidence="4">TRa3180A</strain>
    </source>
</reference>
<sequence>MSICPQDDAVDNLTVHQTLRLYTKVKGLNNIYGNVEAMTALNITQYSEKLVKALIGDTKRKMSLIHTDDPLILLLDEPPTGQDVGAKCVLWKTLQDIGTNRVILLTTHFMEEAEAIAANVAMMGTCLLAKGTLYSFQEAYSILYSVLAVHLPGTTAAQVEAMIKIHFPEEASPYEGSDRQGDVIWDNESESGGGGGASTEVGRVLGDYSINGPTLEEVFMKFARDTGASDV</sequence>
<comment type="caution">
    <text evidence="4">The sequence shown here is derived from an EMBL/GenBank/DDBJ whole genome shotgun (WGS) entry which is preliminary data.</text>
</comment>
<evidence type="ECO:0000256" key="3">
    <source>
        <dbReference type="SAM" id="MobiDB-lite"/>
    </source>
</evidence>